<keyword evidence="1" id="KW-1133">Transmembrane helix</keyword>
<proteinExistence type="predicted"/>
<sequence length="155" mass="17369">MAMISIQNLVKERKYPFIFALAILLVSASIFFLYSNNFQSLKFSLEDLQKSNPTTSKPSQKNPNPGSVQRPKSRDMLVFFLFISSFNCCAKFESLILSGGLRITKERILLDGSLKNPLEFIQVDQPSMIGSVGNILGEENVNVSFMSVGRIAPRR</sequence>
<accession>A0AAD6PWX8</accession>
<protein>
    <submittedName>
        <fullName evidence="2">Uncharacterized protein</fullName>
    </submittedName>
</protein>
<keyword evidence="1" id="KW-0472">Membrane</keyword>
<dbReference type="AlphaFoldDB" id="A0AAD6PWX8"/>
<dbReference type="Gene3D" id="3.30.70.260">
    <property type="match status" value="1"/>
</dbReference>
<gene>
    <name evidence="2" type="ORF">NC653_034267</name>
</gene>
<evidence type="ECO:0000256" key="1">
    <source>
        <dbReference type="SAM" id="Phobius"/>
    </source>
</evidence>
<dbReference type="EMBL" id="JAQIZT010000015">
    <property type="protein sequence ID" value="KAJ6969680.1"/>
    <property type="molecule type" value="Genomic_DNA"/>
</dbReference>
<evidence type="ECO:0000313" key="2">
    <source>
        <dbReference type="EMBL" id="KAJ6969680.1"/>
    </source>
</evidence>
<keyword evidence="1" id="KW-0812">Transmembrane</keyword>
<reference evidence="2" key="1">
    <citation type="journal article" date="2023" name="Mol. Ecol. Resour.">
        <title>Chromosome-level genome assembly of a triploid poplar Populus alba 'Berolinensis'.</title>
        <authorList>
            <person name="Chen S."/>
            <person name="Yu Y."/>
            <person name="Wang X."/>
            <person name="Wang S."/>
            <person name="Zhang T."/>
            <person name="Zhou Y."/>
            <person name="He R."/>
            <person name="Meng N."/>
            <person name="Wang Y."/>
            <person name="Liu W."/>
            <person name="Liu Z."/>
            <person name="Liu J."/>
            <person name="Guo Q."/>
            <person name="Huang H."/>
            <person name="Sederoff R.R."/>
            <person name="Wang G."/>
            <person name="Qu G."/>
            <person name="Chen S."/>
        </authorList>
    </citation>
    <scope>NUCLEOTIDE SEQUENCE</scope>
    <source>
        <strain evidence="2">SC-2020</strain>
    </source>
</reference>
<name>A0AAD6PWX8_9ROSI</name>
<feature type="transmembrane region" description="Helical" evidence="1">
    <location>
        <begin position="15"/>
        <end position="34"/>
    </location>
</feature>
<dbReference type="Proteomes" id="UP001164929">
    <property type="component" value="Chromosome 15"/>
</dbReference>
<evidence type="ECO:0000313" key="3">
    <source>
        <dbReference type="Proteomes" id="UP001164929"/>
    </source>
</evidence>
<keyword evidence="3" id="KW-1185">Reference proteome</keyword>
<comment type="caution">
    <text evidence="2">The sequence shown here is derived from an EMBL/GenBank/DDBJ whole genome shotgun (WGS) entry which is preliminary data.</text>
</comment>
<organism evidence="2 3">
    <name type="scientific">Populus alba x Populus x berolinensis</name>
    <dbReference type="NCBI Taxonomy" id="444605"/>
    <lineage>
        <taxon>Eukaryota</taxon>
        <taxon>Viridiplantae</taxon>
        <taxon>Streptophyta</taxon>
        <taxon>Embryophyta</taxon>
        <taxon>Tracheophyta</taxon>
        <taxon>Spermatophyta</taxon>
        <taxon>Magnoliopsida</taxon>
        <taxon>eudicotyledons</taxon>
        <taxon>Gunneridae</taxon>
        <taxon>Pentapetalae</taxon>
        <taxon>rosids</taxon>
        <taxon>fabids</taxon>
        <taxon>Malpighiales</taxon>
        <taxon>Salicaceae</taxon>
        <taxon>Saliceae</taxon>
        <taxon>Populus</taxon>
    </lineage>
</organism>